<dbReference type="InterPro" id="IPR039425">
    <property type="entry name" value="RNA_pol_sigma-70-like"/>
</dbReference>
<comment type="caution">
    <text evidence="7">The sequence shown here is derived from an EMBL/GenBank/DDBJ whole genome shotgun (WGS) entry which is preliminary data.</text>
</comment>
<name>A0A2T0WKG3_9BACT</name>
<evidence type="ECO:0000256" key="2">
    <source>
        <dbReference type="ARBA" id="ARBA00023015"/>
    </source>
</evidence>
<evidence type="ECO:0000313" key="7">
    <source>
        <dbReference type="EMBL" id="PRY87199.1"/>
    </source>
</evidence>
<keyword evidence="5" id="KW-0804">Transcription</keyword>
<sequence length="190" mass="22264">MPHPDQKYIEALIKNDKVLLDELYKKYFSKIKWMVLKNNGSEEDAADLFQESLMGIYHKAKLSDFELTCPLDAFLYMICKKKWLNVLAKRKNHGVTNLEDQEYNLGEDSFRLADECQLHDERLSLLKSKLTELGESCQELLKLSWEGNSMEEVAKMMDFTYGYARKKKSECMAKLTKLIQTSPIFKTLKW</sequence>
<dbReference type="InterPro" id="IPR014284">
    <property type="entry name" value="RNA_pol_sigma-70_dom"/>
</dbReference>
<dbReference type="SUPFAM" id="SSF88659">
    <property type="entry name" value="Sigma3 and sigma4 domains of RNA polymerase sigma factors"/>
    <property type="match status" value="1"/>
</dbReference>
<dbReference type="InterPro" id="IPR036388">
    <property type="entry name" value="WH-like_DNA-bd_sf"/>
</dbReference>
<dbReference type="GO" id="GO:0016987">
    <property type="term" value="F:sigma factor activity"/>
    <property type="evidence" value="ECO:0007669"/>
    <property type="project" value="UniProtKB-KW"/>
</dbReference>
<dbReference type="Proteomes" id="UP000238157">
    <property type="component" value="Unassembled WGS sequence"/>
</dbReference>
<dbReference type="GO" id="GO:0003677">
    <property type="term" value="F:DNA binding"/>
    <property type="evidence" value="ECO:0007669"/>
    <property type="project" value="UniProtKB-KW"/>
</dbReference>
<dbReference type="InterPro" id="IPR013324">
    <property type="entry name" value="RNA_pol_sigma_r3/r4-like"/>
</dbReference>
<dbReference type="EMBL" id="PVTR01000007">
    <property type="protein sequence ID" value="PRY87199.1"/>
    <property type="molecule type" value="Genomic_DNA"/>
</dbReference>
<dbReference type="RefSeq" id="WP_106134211.1">
    <property type="nucleotide sequence ID" value="NZ_PVTR01000007.1"/>
</dbReference>
<organism evidence="7 8">
    <name type="scientific">Mongoliibacter ruber</name>
    <dbReference type="NCBI Taxonomy" id="1750599"/>
    <lineage>
        <taxon>Bacteria</taxon>
        <taxon>Pseudomonadati</taxon>
        <taxon>Bacteroidota</taxon>
        <taxon>Cytophagia</taxon>
        <taxon>Cytophagales</taxon>
        <taxon>Cyclobacteriaceae</taxon>
        <taxon>Mongoliibacter</taxon>
    </lineage>
</organism>
<evidence type="ECO:0000256" key="5">
    <source>
        <dbReference type="ARBA" id="ARBA00023163"/>
    </source>
</evidence>
<evidence type="ECO:0000313" key="8">
    <source>
        <dbReference type="Proteomes" id="UP000238157"/>
    </source>
</evidence>
<dbReference type="Gene3D" id="1.10.10.10">
    <property type="entry name" value="Winged helix-like DNA-binding domain superfamily/Winged helix DNA-binding domain"/>
    <property type="match status" value="1"/>
</dbReference>
<evidence type="ECO:0000259" key="6">
    <source>
        <dbReference type="Pfam" id="PF04542"/>
    </source>
</evidence>
<dbReference type="InterPro" id="IPR013325">
    <property type="entry name" value="RNA_pol_sigma_r2"/>
</dbReference>
<dbReference type="SUPFAM" id="SSF88946">
    <property type="entry name" value="Sigma2 domain of RNA polymerase sigma factors"/>
    <property type="match status" value="1"/>
</dbReference>
<dbReference type="GO" id="GO:0006352">
    <property type="term" value="P:DNA-templated transcription initiation"/>
    <property type="evidence" value="ECO:0007669"/>
    <property type="project" value="InterPro"/>
</dbReference>
<dbReference type="AlphaFoldDB" id="A0A2T0WKG3"/>
<proteinExistence type="inferred from homology"/>
<evidence type="ECO:0000256" key="4">
    <source>
        <dbReference type="ARBA" id="ARBA00023125"/>
    </source>
</evidence>
<keyword evidence="3" id="KW-0731">Sigma factor</keyword>
<dbReference type="NCBIfam" id="TIGR02937">
    <property type="entry name" value="sigma70-ECF"/>
    <property type="match status" value="1"/>
</dbReference>
<evidence type="ECO:0000256" key="3">
    <source>
        <dbReference type="ARBA" id="ARBA00023082"/>
    </source>
</evidence>
<comment type="similarity">
    <text evidence="1">Belongs to the sigma-70 factor family. ECF subfamily.</text>
</comment>
<accession>A0A2T0WKG3</accession>
<dbReference type="PANTHER" id="PTHR43133">
    <property type="entry name" value="RNA POLYMERASE ECF-TYPE SIGMA FACTO"/>
    <property type="match status" value="1"/>
</dbReference>
<keyword evidence="4" id="KW-0238">DNA-binding</keyword>
<dbReference type="InterPro" id="IPR007627">
    <property type="entry name" value="RNA_pol_sigma70_r2"/>
</dbReference>
<dbReference type="PANTHER" id="PTHR43133:SF8">
    <property type="entry name" value="RNA POLYMERASE SIGMA FACTOR HI_1459-RELATED"/>
    <property type="match status" value="1"/>
</dbReference>
<keyword evidence="8" id="KW-1185">Reference proteome</keyword>
<dbReference type="Gene3D" id="1.10.1740.10">
    <property type="match status" value="1"/>
</dbReference>
<feature type="domain" description="RNA polymerase sigma-70 region 2" evidence="6">
    <location>
        <begin position="23"/>
        <end position="91"/>
    </location>
</feature>
<evidence type="ECO:0000256" key="1">
    <source>
        <dbReference type="ARBA" id="ARBA00010641"/>
    </source>
</evidence>
<dbReference type="OrthoDB" id="1116697at2"/>
<keyword evidence="2" id="KW-0805">Transcription regulation</keyword>
<gene>
    <name evidence="7" type="ORF">CLW00_107269</name>
</gene>
<dbReference type="Pfam" id="PF04542">
    <property type="entry name" value="Sigma70_r2"/>
    <property type="match status" value="1"/>
</dbReference>
<protein>
    <submittedName>
        <fullName evidence="7">RNA polymerase sigma factor (Sigma-70 family)</fullName>
    </submittedName>
</protein>
<reference evidence="7 8" key="1">
    <citation type="submission" date="2018-03" db="EMBL/GenBank/DDBJ databases">
        <title>Genomic Encyclopedia of Archaeal and Bacterial Type Strains, Phase II (KMG-II): from individual species to whole genera.</title>
        <authorList>
            <person name="Goeker M."/>
        </authorList>
    </citation>
    <scope>NUCLEOTIDE SEQUENCE [LARGE SCALE GENOMIC DNA]</scope>
    <source>
        <strain evidence="7 8">DSM 27929</strain>
    </source>
</reference>